<dbReference type="Proteomes" id="UP000193200">
    <property type="component" value="Unassembled WGS sequence"/>
</dbReference>
<dbReference type="AlphaFoldDB" id="A0A1Y5S0Y7"/>
<evidence type="ECO:0000256" key="1">
    <source>
        <dbReference type="SAM" id="SignalP"/>
    </source>
</evidence>
<protein>
    <recommendedName>
        <fullName evidence="4">Lipoprotein</fullName>
    </recommendedName>
</protein>
<evidence type="ECO:0008006" key="4">
    <source>
        <dbReference type="Google" id="ProtNLM"/>
    </source>
</evidence>
<name>A0A1Y5S0Y7_9PROT</name>
<sequence>MPSPARLAALLFLLIAAGCQTTTDDCEGKDATHAECRRGSCVRVPGNVCHGAELPPLNAAA</sequence>
<dbReference type="RefSeq" id="WP_085882178.1">
    <property type="nucleotide sequence ID" value="NZ_FWFR01000001.1"/>
</dbReference>
<proteinExistence type="predicted"/>
<feature type="signal peptide" evidence="1">
    <location>
        <begin position="1"/>
        <end position="21"/>
    </location>
</feature>
<evidence type="ECO:0000313" key="2">
    <source>
        <dbReference type="EMBL" id="SLN27456.1"/>
    </source>
</evidence>
<reference evidence="2 3" key="1">
    <citation type="submission" date="2017-03" db="EMBL/GenBank/DDBJ databases">
        <authorList>
            <person name="Afonso C.L."/>
            <person name="Miller P.J."/>
            <person name="Scott M.A."/>
            <person name="Spackman E."/>
            <person name="Goraichik I."/>
            <person name="Dimitrov K.M."/>
            <person name="Suarez D.L."/>
            <person name="Swayne D.E."/>
        </authorList>
    </citation>
    <scope>NUCLEOTIDE SEQUENCE [LARGE SCALE GENOMIC DNA]</scope>
    <source>
        <strain evidence="2 3">CECT 7691</strain>
    </source>
</reference>
<keyword evidence="1" id="KW-0732">Signal</keyword>
<organism evidence="2 3">
    <name type="scientific">Oceanibacterium hippocampi</name>
    <dbReference type="NCBI Taxonomy" id="745714"/>
    <lineage>
        <taxon>Bacteria</taxon>
        <taxon>Pseudomonadati</taxon>
        <taxon>Pseudomonadota</taxon>
        <taxon>Alphaproteobacteria</taxon>
        <taxon>Sneathiellales</taxon>
        <taxon>Sneathiellaceae</taxon>
        <taxon>Oceanibacterium</taxon>
    </lineage>
</organism>
<accession>A0A1Y5S0Y7</accession>
<gene>
    <name evidence="2" type="ORF">OCH7691_00893</name>
</gene>
<keyword evidence="3" id="KW-1185">Reference proteome</keyword>
<dbReference type="InParanoid" id="A0A1Y5S0Y7"/>
<feature type="chain" id="PRO_5012825393" description="Lipoprotein" evidence="1">
    <location>
        <begin position="22"/>
        <end position="61"/>
    </location>
</feature>
<dbReference type="EMBL" id="FWFR01000001">
    <property type="protein sequence ID" value="SLN27456.1"/>
    <property type="molecule type" value="Genomic_DNA"/>
</dbReference>
<evidence type="ECO:0000313" key="3">
    <source>
        <dbReference type="Proteomes" id="UP000193200"/>
    </source>
</evidence>
<dbReference type="PROSITE" id="PS51257">
    <property type="entry name" value="PROKAR_LIPOPROTEIN"/>
    <property type="match status" value="1"/>
</dbReference>